<keyword evidence="2" id="KW-0808">Transferase</keyword>
<evidence type="ECO:0000313" key="6">
    <source>
        <dbReference type="EMBL" id="WNK24216.1"/>
    </source>
</evidence>
<feature type="domain" description="PglD N-terminal" evidence="5">
    <location>
        <begin position="7"/>
        <end position="83"/>
    </location>
</feature>
<evidence type="ECO:0000256" key="4">
    <source>
        <dbReference type="ARBA" id="ARBA00023315"/>
    </source>
</evidence>
<dbReference type="InterPro" id="IPR050179">
    <property type="entry name" value="Trans_hexapeptide_repeat"/>
</dbReference>
<dbReference type="InterPro" id="IPR018357">
    <property type="entry name" value="Hexapep_transf_CS"/>
</dbReference>
<evidence type="ECO:0000256" key="2">
    <source>
        <dbReference type="ARBA" id="ARBA00022679"/>
    </source>
</evidence>
<organism evidence="6 7">
    <name type="scientific">Providencia hangzhouensis</name>
    <dbReference type="NCBI Taxonomy" id="3031799"/>
    <lineage>
        <taxon>Bacteria</taxon>
        <taxon>Pseudomonadati</taxon>
        <taxon>Pseudomonadota</taxon>
        <taxon>Gammaproteobacteria</taxon>
        <taxon>Enterobacterales</taxon>
        <taxon>Morganellaceae</taxon>
        <taxon>Providencia</taxon>
    </lineage>
</organism>
<dbReference type="Gene3D" id="2.160.10.10">
    <property type="entry name" value="Hexapeptide repeat proteins"/>
    <property type="match status" value="1"/>
</dbReference>
<keyword evidence="3" id="KW-0677">Repeat</keyword>
<dbReference type="Gene3D" id="3.40.50.20">
    <property type="match status" value="1"/>
</dbReference>
<evidence type="ECO:0000259" key="5">
    <source>
        <dbReference type="Pfam" id="PF17836"/>
    </source>
</evidence>
<evidence type="ECO:0000256" key="1">
    <source>
        <dbReference type="ARBA" id="ARBA00007274"/>
    </source>
</evidence>
<keyword evidence="7" id="KW-1185">Reference proteome</keyword>
<sequence>MSNKKPVVIIGGGGHASVLADILRYQDRKILSVICPDDIRVRAIFKNLPHLIQDHEIKKFHPDEVLLINGIGILPNSNLRTKVNSYFTSLGYQFDSVIADSAIVSNYATLHSGVQILPRAIIQAGTIIKDNTIINTGAIVEHDCIIGRNNHIAPASTICGEVTTFDDVFIGTNATIIQGISIAQGSIIGAGAIVTQDILFSSICYPSPITVKTNK</sequence>
<dbReference type="Pfam" id="PF14602">
    <property type="entry name" value="Hexapep_2"/>
    <property type="match status" value="1"/>
</dbReference>
<dbReference type="SUPFAM" id="SSF51161">
    <property type="entry name" value="Trimeric LpxA-like enzymes"/>
    <property type="match status" value="1"/>
</dbReference>
<dbReference type="PROSITE" id="PS00101">
    <property type="entry name" value="HEXAPEP_TRANSFERASES"/>
    <property type="match status" value="1"/>
</dbReference>
<dbReference type="EMBL" id="CP135052">
    <property type="protein sequence ID" value="WNK24216.1"/>
    <property type="molecule type" value="Genomic_DNA"/>
</dbReference>
<dbReference type="InterPro" id="IPR041561">
    <property type="entry name" value="PglD_N"/>
</dbReference>
<dbReference type="PANTHER" id="PTHR43300:SF7">
    <property type="entry name" value="UDP-N-ACETYLBACILLOSAMINE N-ACETYLTRANSFERASE"/>
    <property type="match status" value="1"/>
</dbReference>
<dbReference type="RefSeq" id="WP_206277839.1">
    <property type="nucleotide sequence ID" value="NZ_CP135052.1"/>
</dbReference>
<evidence type="ECO:0000256" key="3">
    <source>
        <dbReference type="ARBA" id="ARBA00022737"/>
    </source>
</evidence>
<reference evidence="6" key="1">
    <citation type="journal article" date="2023" name="Microbiol. Spectr.">
        <title>Whole-genome sequencing provides insights into a novel species: Providencia hangzhouensis associated with urinary tract infections.</title>
        <authorList>
            <person name="Dong X."/>
            <person name="Yu Y."/>
            <person name="Liu J."/>
            <person name="Cao D."/>
            <person name="Xiang Y."/>
            <person name="Bi K."/>
            <person name="Yuan X."/>
            <person name="Li S."/>
            <person name="Wu T."/>
            <person name="Zhang Y."/>
        </authorList>
    </citation>
    <scope>NUCLEOTIDE SEQUENCE</scope>
    <source>
        <strain evidence="6">PR-310</strain>
    </source>
</reference>
<evidence type="ECO:0000313" key="7">
    <source>
        <dbReference type="Proteomes" id="UP001163184"/>
    </source>
</evidence>
<dbReference type="Pfam" id="PF17836">
    <property type="entry name" value="PglD_N"/>
    <property type="match status" value="1"/>
</dbReference>
<comment type="similarity">
    <text evidence="1">Belongs to the transferase hexapeptide repeat family.</text>
</comment>
<dbReference type="InterPro" id="IPR020019">
    <property type="entry name" value="AcTrfase_PglD-like"/>
</dbReference>
<dbReference type="NCBIfam" id="TIGR03570">
    <property type="entry name" value="NeuD_NnaD"/>
    <property type="match status" value="1"/>
</dbReference>
<gene>
    <name evidence="6" type="ORF">PZ638_20305</name>
</gene>
<dbReference type="GeneID" id="92276854"/>
<proteinExistence type="inferred from homology"/>
<dbReference type="PANTHER" id="PTHR43300">
    <property type="entry name" value="ACETYLTRANSFERASE"/>
    <property type="match status" value="1"/>
</dbReference>
<dbReference type="Proteomes" id="UP001163184">
    <property type="component" value="Chromosome"/>
</dbReference>
<protein>
    <submittedName>
        <fullName evidence="6">Acetyltransferase</fullName>
    </submittedName>
</protein>
<accession>A0ABY9Z9C5</accession>
<dbReference type="CDD" id="cd03360">
    <property type="entry name" value="LbH_AT_putative"/>
    <property type="match status" value="1"/>
</dbReference>
<dbReference type="Pfam" id="PF00132">
    <property type="entry name" value="Hexapep"/>
    <property type="match status" value="1"/>
</dbReference>
<keyword evidence="4" id="KW-0012">Acyltransferase</keyword>
<name>A0ABY9Z9C5_9GAMM</name>
<dbReference type="InterPro" id="IPR001451">
    <property type="entry name" value="Hexapep"/>
</dbReference>
<dbReference type="InterPro" id="IPR011004">
    <property type="entry name" value="Trimer_LpxA-like_sf"/>
</dbReference>